<dbReference type="SMART" id="SM00560">
    <property type="entry name" value="LamGL"/>
    <property type="match status" value="2"/>
</dbReference>
<dbReference type="EMBL" id="CP159342">
    <property type="protein sequence ID" value="XCH77016.1"/>
    <property type="molecule type" value="Genomic_DNA"/>
</dbReference>
<dbReference type="Pfam" id="PF13385">
    <property type="entry name" value="Laminin_G_3"/>
    <property type="match status" value="2"/>
</dbReference>
<evidence type="ECO:0000256" key="2">
    <source>
        <dbReference type="ARBA" id="ARBA00023157"/>
    </source>
</evidence>
<evidence type="ECO:0000259" key="5">
    <source>
        <dbReference type="SMART" id="SM00560"/>
    </source>
</evidence>
<feature type="region of interest" description="Disordered" evidence="3">
    <location>
        <begin position="410"/>
        <end position="429"/>
    </location>
</feature>
<dbReference type="Gene3D" id="2.60.120.200">
    <property type="match status" value="2"/>
</dbReference>
<sequence length="1166" mass="122731">MRWWVGGLAAVMVVAAGAATAPVETAPAAAAAPAPAQADSLTEAQAVAAAKRLGSPVEVTSLRAESSRVIAEPHGGLVLESYPVPRWTKSRDGSGWRKIDTRLEKRADGSVAPIATLADVSFSAGGPASAVRLPVDGGQVSMSWPGSLPAPRIDGDTAVYDSVLPEVDLRLRALADGFTWALVVKSAEAAANPALDELRFGLATTGSLTKRPRTGGGFEVVDGSGTPVVSAGSALMWDSSGLTSAAQAAKSRGVSAFAAQEKREAVRSAPDRARKAELATAVQGTDLVVRPDPALLRGKDTTYPVVIDPWTTINKIRWGYANSTNATRDDGIVRVGNNPDGSGAYRSYFSFGLTSLSGKTIRTAKFLTEMTHSWSCTSSPVNLWRTADLTTTGKQSWGGPSIQQWLEERSGHAHKPSGGAGCSDDPQPDLPMEFSGTNLKNDIIANRGQTIYTLALMTRQSDGTSESTDSWWKKFDAAQTKLSIEYNTNPTTPTAAQLSTHAGYTAPAQACVTGASRPMVRADYPWLKATLTDVDGSNGGSLSGTFTLQKLVNSVWTTVSGWPKVDSGVAPGAKAEVQLTTKTLNGDTYRWQVQTKDTLGGASGLSPWCEFYVDYSAPAFSPKVTPADGLYLESPPLGTNQDVHGSVGYSGKFTLSANGATDVYSYVYQMAGGPEMTVNAAGLGGSATVWVTPNSIGENVLTVKSRDQAGNTSAPYDYVFLVDNYSGPKSHWALDEGTGTTFTNKVSGGASATLANGGVWVDSRVIGTHKSRGKDWAVKFDGTDDRASTSGPVIDTSRSFSFAAWVRADDTPRGVVVSQPGVNKSPFELQYVSTSGRWCFNSYASDTVNGAVTTSPACATSAVQIGVWTHLAGVYDAGASRQLSLYVNGVLAGTGALSAPAWSSTGPMMIGGAKNGSFTGHFNGAISEVRVWDRVIDPDVDLEPLVEPVLVGGWDMEDYDYEDPRQEGDISGYQRPLNLTAYPTVDWSDQAGFDSSGLHFDGVAGSTETSTPVLRTDQSYTVSAWVRWTGGGGARTVIAQDGTEISGFYLGCRTDATGSKWSAMNRTVDSATSGARYANGGTCQANTWVHLTAVQDVGAQTLSLYINGALSARTTAATPWRANGGLTVGRGKWRTPADWFDGDIDRVRVWQGAMTDAEIAAVYAGA</sequence>
<dbReference type="GO" id="GO:0006955">
    <property type="term" value="P:immune response"/>
    <property type="evidence" value="ECO:0007669"/>
    <property type="project" value="InterPro"/>
</dbReference>
<evidence type="ECO:0000256" key="1">
    <source>
        <dbReference type="ARBA" id="ARBA00022729"/>
    </source>
</evidence>
<reference evidence="6" key="1">
    <citation type="submission" date="2024-01" db="EMBL/GenBank/DDBJ databases">
        <title>The genome sequence of Micromonospora mangrovi CCTCC AA 2012012.</title>
        <authorList>
            <person name="Gao J."/>
        </authorList>
    </citation>
    <scope>NUCLEOTIDE SEQUENCE</scope>
    <source>
        <strain evidence="6">CCTCC AA 2012012</strain>
    </source>
</reference>
<dbReference type="InterPro" id="IPR006558">
    <property type="entry name" value="LamG-like"/>
</dbReference>
<dbReference type="InterPro" id="IPR013320">
    <property type="entry name" value="ConA-like_dom_sf"/>
</dbReference>
<evidence type="ECO:0000256" key="4">
    <source>
        <dbReference type="SAM" id="SignalP"/>
    </source>
</evidence>
<evidence type="ECO:0000256" key="3">
    <source>
        <dbReference type="SAM" id="MobiDB-lite"/>
    </source>
</evidence>
<proteinExistence type="predicted"/>
<dbReference type="AlphaFoldDB" id="A0AAU8HKN7"/>
<feature type="domain" description="LamG-like jellyroll fold" evidence="5">
    <location>
        <begin position="798"/>
        <end position="939"/>
    </location>
</feature>
<gene>
    <name evidence="7" type="ORF">ABUL08_13290</name>
    <name evidence="6" type="ORF">VK199_13230</name>
</gene>
<reference evidence="7" key="2">
    <citation type="submission" date="2024-06" db="EMBL/GenBank/DDBJ databases">
        <title>Micromonospora mangrovi CCTCC AA 2012012 genome sequences.</title>
        <authorList>
            <person name="Gao J."/>
        </authorList>
    </citation>
    <scope>NUCLEOTIDE SEQUENCE</scope>
    <source>
        <strain evidence="7">CCTCC AA 2012012</strain>
    </source>
</reference>
<dbReference type="InterPro" id="IPR042837">
    <property type="entry name" value="PTX3"/>
</dbReference>
<evidence type="ECO:0000313" key="6">
    <source>
        <dbReference type="EMBL" id="XBP96311.1"/>
    </source>
</evidence>
<dbReference type="SUPFAM" id="SSF49899">
    <property type="entry name" value="Concanavalin A-like lectins/glucanases"/>
    <property type="match status" value="2"/>
</dbReference>
<name>A0AAU8HKN7_9ACTN</name>
<keyword evidence="1 4" id="KW-0732">Signal</keyword>
<feature type="signal peptide" evidence="4">
    <location>
        <begin position="1"/>
        <end position="18"/>
    </location>
</feature>
<accession>A0AAU8HKN7</accession>
<keyword evidence="2" id="KW-1015">Disulfide bond</keyword>
<dbReference type="PANTHER" id="PTHR46943">
    <property type="entry name" value="PENTRAXIN-RELATED PROTEIN PTX3"/>
    <property type="match status" value="1"/>
</dbReference>
<feature type="chain" id="PRO_5043289212" evidence="4">
    <location>
        <begin position="19"/>
        <end position="1166"/>
    </location>
</feature>
<evidence type="ECO:0000313" key="7">
    <source>
        <dbReference type="EMBL" id="XCH77016.1"/>
    </source>
</evidence>
<dbReference type="EMBL" id="CP157762">
    <property type="protein sequence ID" value="XBP96311.1"/>
    <property type="molecule type" value="Genomic_DNA"/>
</dbReference>
<protein>
    <submittedName>
        <fullName evidence="7">LamG domain-containing protein</fullName>
    </submittedName>
</protein>
<dbReference type="PANTHER" id="PTHR46943:SF1">
    <property type="entry name" value="PENTRAXIN-RELATED PROTEIN PTX3"/>
    <property type="match status" value="1"/>
</dbReference>
<feature type="domain" description="LamG-like jellyroll fold" evidence="5">
    <location>
        <begin position="1018"/>
        <end position="1157"/>
    </location>
</feature>
<organism evidence="7">
    <name type="scientific">Micromonospora sp. CCTCC AA 2012012</name>
    <dbReference type="NCBI Taxonomy" id="3111921"/>
    <lineage>
        <taxon>Bacteria</taxon>
        <taxon>Bacillati</taxon>
        <taxon>Actinomycetota</taxon>
        <taxon>Actinomycetes</taxon>
        <taxon>Micromonosporales</taxon>
        <taxon>Micromonosporaceae</taxon>
        <taxon>Micromonospora</taxon>
    </lineage>
</organism>
<dbReference type="RefSeq" id="WP_350937930.1">
    <property type="nucleotide sequence ID" value="NZ_CP157762.1"/>
</dbReference>